<dbReference type="SMART" id="SM00283">
    <property type="entry name" value="MA"/>
    <property type="match status" value="1"/>
</dbReference>
<keyword evidence="4" id="KW-0807">Transducer</keyword>
<gene>
    <name evidence="7" type="ORF">E1742_10985</name>
    <name evidence="6" type="ORF">GCM10007388_02720</name>
</gene>
<dbReference type="Proteomes" id="UP000294359">
    <property type="component" value="Chromosome"/>
</dbReference>
<evidence type="ECO:0000313" key="7">
    <source>
        <dbReference type="EMBL" id="QBQ36630.1"/>
    </source>
</evidence>
<dbReference type="EMBL" id="BMWW01000001">
    <property type="protein sequence ID" value="GGY73879.1"/>
    <property type="molecule type" value="Genomic_DNA"/>
</dbReference>
<dbReference type="Proteomes" id="UP000619512">
    <property type="component" value="Unassembled WGS sequence"/>
</dbReference>
<dbReference type="PRINTS" id="PR00260">
    <property type="entry name" value="CHEMTRNSDUCR"/>
</dbReference>
<evidence type="ECO:0000259" key="5">
    <source>
        <dbReference type="PROSITE" id="PS50111"/>
    </source>
</evidence>
<evidence type="ECO:0000313" key="6">
    <source>
        <dbReference type="EMBL" id="GGY73879.1"/>
    </source>
</evidence>
<dbReference type="PROSITE" id="PS50111">
    <property type="entry name" value="CHEMOTAXIS_TRANSDUC_2"/>
    <property type="match status" value="1"/>
</dbReference>
<dbReference type="FunFam" id="1.10.287.950:FF:000001">
    <property type="entry name" value="Methyl-accepting chemotaxis sensory transducer"/>
    <property type="match status" value="1"/>
</dbReference>
<dbReference type="PANTHER" id="PTHR43531">
    <property type="entry name" value="PROTEIN ICFG"/>
    <property type="match status" value="1"/>
</dbReference>
<dbReference type="GO" id="GO:0007165">
    <property type="term" value="P:signal transduction"/>
    <property type="evidence" value="ECO:0007669"/>
    <property type="project" value="UniProtKB-KW"/>
</dbReference>
<proteinExistence type="inferred from homology"/>
<evidence type="ECO:0000256" key="4">
    <source>
        <dbReference type="PROSITE-ProRule" id="PRU00284"/>
    </source>
</evidence>
<keyword evidence="8" id="KW-1185">Reference proteome</keyword>
<dbReference type="InterPro" id="IPR051310">
    <property type="entry name" value="MCP_chemotaxis"/>
</dbReference>
<sequence length="530" mass="56369">MGNMNAFRNATIATKLYTAFALALLFTFALAITAISQVRMIDGALVNAETLRRDQLDPLYDAREALDQTGMAARNAFIFNDAAAARRELDIVDEQKAVYLAALAKLDPALHDNPAYQKVRAGLTQMAKELERPRQYRAADDMTRFGTFLVEECSPLRRQIVADINVLLRDLQQRTAAASAVTNARAADAQNWIVTLSILSAVVCTTIGTTIVRGLLRQLGGEPRYAASVARGIARGELHREVDTARAAPDSLLHAMSGMRDSLSDIVTRVRGGTDAIASASAEIASGNLNLSERTERQATSLTDVAVSMKQLIASVNRNADYAAEASKVAESAARVSQQGGSAVEGIVTTMNLINESSRKIVDIIGVIDGIAFQTNILALNAAVEAARAGEQGRGFAVVASEVRNLAHRSAAAAKEVKALIEDSVSKVGAGTELVGHAGHTMRDVVDGIGRVTQIMAEISDATRTQSKDIQNVDIAIVQLDDMTMQNAALVEQAAAAAQALRTQAADLAGVVNTFQLQEEPHAGRLALTA</sequence>
<keyword evidence="2" id="KW-0488">Methylation</keyword>
<dbReference type="AlphaFoldDB" id="A0A4P7BEF2"/>
<evidence type="ECO:0000256" key="3">
    <source>
        <dbReference type="ARBA" id="ARBA00029447"/>
    </source>
</evidence>
<dbReference type="GO" id="GO:0006935">
    <property type="term" value="P:chemotaxis"/>
    <property type="evidence" value="ECO:0007669"/>
    <property type="project" value="InterPro"/>
</dbReference>
<dbReference type="PANTHER" id="PTHR43531:SF14">
    <property type="entry name" value="METHYL-ACCEPTING CHEMOTAXIS PROTEIN I-RELATED"/>
    <property type="match status" value="1"/>
</dbReference>
<dbReference type="InterPro" id="IPR004090">
    <property type="entry name" value="Chemotax_Me-accpt_rcpt"/>
</dbReference>
<evidence type="ECO:0000313" key="9">
    <source>
        <dbReference type="Proteomes" id="UP000619512"/>
    </source>
</evidence>
<protein>
    <submittedName>
        <fullName evidence="6 7">Chemotaxis protein</fullName>
    </submittedName>
</protein>
<reference evidence="6" key="3">
    <citation type="submission" date="2022-12" db="EMBL/GenBank/DDBJ databases">
        <authorList>
            <person name="Sun Q."/>
            <person name="Kim S."/>
        </authorList>
    </citation>
    <scope>NUCLEOTIDE SEQUENCE</scope>
    <source>
        <strain evidence="6">KCTC 12344</strain>
    </source>
</reference>
<dbReference type="EMBL" id="CP038026">
    <property type="protein sequence ID" value="QBQ36630.1"/>
    <property type="molecule type" value="Genomic_DNA"/>
</dbReference>
<comment type="similarity">
    <text evidence="3">Belongs to the methyl-accepting chemotaxis (MCP) protein family.</text>
</comment>
<dbReference type="Pfam" id="PF00015">
    <property type="entry name" value="MCPsignal"/>
    <property type="match status" value="1"/>
</dbReference>
<dbReference type="InterPro" id="IPR004089">
    <property type="entry name" value="MCPsignal_dom"/>
</dbReference>
<name>A0A4P7BEF2_9BURK</name>
<evidence type="ECO:0000313" key="8">
    <source>
        <dbReference type="Proteomes" id="UP000294359"/>
    </source>
</evidence>
<dbReference type="SUPFAM" id="SSF58104">
    <property type="entry name" value="Methyl-accepting chemotaxis protein (MCP) signaling domain"/>
    <property type="match status" value="1"/>
</dbReference>
<reference evidence="7 8" key="2">
    <citation type="submission" date="2019-03" db="EMBL/GenBank/DDBJ databases">
        <title>Draft Genome Sequences of Six Type Strains of the Genus Massilia.</title>
        <authorList>
            <person name="Miess H."/>
            <person name="Frediansyhah A."/>
            <person name="Gross H."/>
        </authorList>
    </citation>
    <scope>NUCLEOTIDE SEQUENCE [LARGE SCALE GENOMIC DNA]</scope>
    <source>
        <strain evidence="7 8">DSM 17505</strain>
    </source>
</reference>
<organism evidence="6 9">
    <name type="scientific">Pseudoduganella plicata</name>
    <dbReference type="NCBI Taxonomy" id="321984"/>
    <lineage>
        <taxon>Bacteria</taxon>
        <taxon>Pseudomonadati</taxon>
        <taxon>Pseudomonadota</taxon>
        <taxon>Betaproteobacteria</taxon>
        <taxon>Burkholderiales</taxon>
        <taxon>Oxalobacteraceae</taxon>
        <taxon>Telluria group</taxon>
        <taxon>Pseudoduganella</taxon>
    </lineage>
</organism>
<reference evidence="6" key="1">
    <citation type="journal article" date="2014" name="Int. J. Syst. Evol. Microbiol.">
        <title>Complete genome sequence of Corynebacterium casei LMG S-19264T (=DSM 44701T), isolated from a smear-ripened cheese.</title>
        <authorList>
            <consortium name="US DOE Joint Genome Institute (JGI-PGF)"/>
            <person name="Walter F."/>
            <person name="Albersmeier A."/>
            <person name="Kalinowski J."/>
            <person name="Ruckert C."/>
        </authorList>
    </citation>
    <scope>NUCLEOTIDE SEQUENCE</scope>
    <source>
        <strain evidence="6">KCTC 12344</strain>
    </source>
</reference>
<comment type="subcellular location">
    <subcellularLocation>
        <location evidence="1">Membrane</location>
    </subcellularLocation>
</comment>
<feature type="domain" description="Methyl-accepting transducer" evidence="5">
    <location>
        <begin position="273"/>
        <end position="502"/>
    </location>
</feature>
<dbReference type="OrthoDB" id="8555762at2"/>
<dbReference type="CDD" id="cd11386">
    <property type="entry name" value="MCP_signal"/>
    <property type="match status" value="1"/>
</dbReference>
<dbReference type="Gene3D" id="1.10.287.950">
    <property type="entry name" value="Methyl-accepting chemotaxis protein"/>
    <property type="match status" value="1"/>
</dbReference>
<dbReference type="GO" id="GO:0004888">
    <property type="term" value="F:transmembrane signaling receptor activity"/>
    <property type="evidence" value="ECO:0007669"/>
    <property type="project" value="InterPro"/>
</dbReference>
<accession>A0A4P7BEF2</accession>
<evidence type="ECO:0000256" key="1">
    <source>
        <dbReference type="ARBA" id="ARBA00004370"/>
    </source>
</evidence>
<dbReference type="GO" id="GO:0005886">
    <property type="term" value="C:plasma membrane"/>
    <property type="evidence" value="ECO:0007669"/>
    <property type="project" value="TreeGrafter"/>
</dbReference>
<evidence type="ECO:0000256" key="2">
    <source>
        <dbReference type="ARBA" id="ARBA00022481"/>
    </source>
</evidence>